<accession>A0ABW2HC92</accession>
<keyword evidence="1" id="KW-0472">Membrane</keyword>
<protein>
    <submittedName>
        <fullName evidence="2">Uncharacterized protein</fullName>
    </submittedName>
</protein>
<dbReference type="Proteomes" id="UP001596507">
    <property type="component" value="Unassembled WGS sequence"/>
</dbReference>
<dbReference type="RefSeq" id="WP_262872301.1">
    <property type="nucleotide sequence ID" value="NZ_BAABKW010000008.1"/>
</dbReference>
<proteinExistence type="predicted"/>
<gene>
    <name evidence="2" type="ORF">ACFQRL_00085</name>
</gene>
<evidence type="ECO:0000313" key="2">
    <source>
        <dbReference type="EMBL" id="MFC7267346.1"/>
    </source>
</evidence>
<keyword evidence="1" id="KW-1133">Transmembrane helix</keyword>
<dbReference type="EMBL" id="JBHTBE010000001">
    <property type="protein sequence ID" value="MFC7267346.1"/>
    <property type="molecule type" value="Genomic_DNA"/>
</dbReference>
<evidence type="ECO:0000313" key="3">
    <source>
        <dbReference type="Proteomes" id="UP001596507"/>
    </source>
</evidence>
<reference evidence="3" key="1">
    <citation type="journal article" date="2019" name="Int. J. Syst. Evol. Microbiol.">
        <title>The Global Catalogue of Microorganisms (GCM) 10K type strain sequencing project: providing services to taxonomists for standard genome sequencing and annotation.</title>
        <authorList>
            <consortium name="The Broad Institute Genomics Platform"/>
            <consortium name="The Broad Institute Genome Sequencing Center for Infectious Disease"/>
            <person name="Wu L."/>
            <person name="Ma J."/>
        </authorList>
    </citation>
    <scope>NUCLEOTIDE SEQUENCE [LARGE SCALE GENOMIC DNA]</scope>
    <source>
        <strain evidence="3">CGMCC 1.15772</strain>
    </source>
</reference>
<name>A0ABW2HC92_9MICO</name>
<keyword evidence="3" id="KW-1185">Reference proteome</keyword>
<feature type="transmembrane region" description="Helical" evidence="1">
    <location>
        <begin position="12"/>
        <end position="34"/>
    </location>
</feature>
<feature type="transmembrane region" description="Helical" evidence="1">
    <location>
        <begin position="54"/>
        <end position="80"/>
    </location>
</feature>
<evidence type="ECO:0000256" key="1">
    <source>
        <dbReference type="SAM" id="Phobius"/>
    </source>
</evidence>
<keyword evidence="1" id="KW-0812">Transmembrane</keyword>
<comment type="caution">
    <text evidence="2">The sequence shown here is derived from an EMBL/GenBank/DDBJ whole genome shotgun (WGS) entry which is preliminary data.</text>
</comment>
<sequence>MSSKTSLRFELFWFVFSVAAVVLFTSTAITTVAHRSDWTPGFVDLPGWEMELPTWFTFGVNCVILVLTASLAVLTAALLIRRLRGQSESDIDESN</sequence>
<organism evidence="2 3">
    <name type="scientific">Microbacterium fluvii</name>
    <dbReference type="NCBI Taxonomy" id="415215"/>
    <lineage>
        <taxon>Bacteria</taxon>
        <taxon>Bacillati</taxon>
        <taxon>Actinomycetota</taxon>
        <taxon>Actinomycetes</taxon>
        <taxon>Micrococcales</taxon>
        <taxon>Microbacteriaceae</taxon>
        <taxon>Microbacterium</taxon>
    </lineage>
</organism>